<evidence type="ECO:0000256" key="2">
    <source>
        <dbReference type="SAM" id="Phobius"/>
    </source>
</evidence>
<dbReference type="InterPro" id="IPR005471">
    <property type="entry name" value="Tscrpt_reg_IclR_N"/>
</dbReference>
<feature type="domain" description="HTH iclR-type" evidence="3">
    <location>
        <begin position="217"/>
        <end position="258"/>
    </location>
</feature>
<reference evidence="4 5" key="1">
    <citation type="submission" date="2012-01" db="EMBL/GenBank/DDBJ databases">
        <title>Improved High-Quality Draft sequence of Metallosphaera yellowstonensis MK1.</title>
        <authorList>
            <consortium name="US DOE Joint Genome Institute"/>
            <person name="Lucas S."/>
            <person name="Han J."/>
            <person name="Cheng J.-F."/>
            <person name="Goodwin L."/>
            <person name="Pitluck S."/>
            <person name="Peters L."/>
            <person name="Teshima H."/>
            <person name="Detter J.C."/>
            <person name="Han C."/>
            <person name="Tapia R."/>
            <person name="Land M."/>
            <person name="Hauser L."/>
            <person name="Kyrpides N."/>
            <person name="Kozubal M."/>
            <person name="Macur R.E."/>
            <person name="Jay Z."/>
            <person name="Inskeep W."/>
            <person name="Woyke T."/>
        </authorList>
    </citation>
    <scope>NUCLEOTIDE SEQUENCE [LARGE SCALE GENOMIC DNA]</scope>
    <source>
        <strain evidence="4 5">MK1</strain>
    </source>
</reference>
<evidence type="ECO:0000259" key="3">
    <source>
        <dbReference type="Pfam" id="PF09339"/>
    </source>
</evidence>
<dbReference type="HOGENOM" id="CLU_1154365_0_0_2"/>
<gene>
    <name evidence="4" type="ORF">MetMK1DRAFT_00018350</name>
</gene>
<feature type="compositionally biased region" description="Polar residues" evidence="1">
    <location>
        <begin position="185"/>
        <end position="196"/>
    </location>
</feature>
<dbReference type="InterPro" id="IPR036388">
    <property type="entry name" value="WH-like_DNA-bd_sf"/>
</dbReference>
<keyword evidence="5" id="KW-1185">Reference proteome</keyword>
<dbReference type="Proteomes" id="UP000003980">
    <property type="component" value="Unassembled WGS sequence"/>
</dbReference>
<dbReference type="SUPFAM" id="SSF46785">
    <property type="entry name" value="Winged helix' DNA-binding domain"/>
    <property type="match status" value="1"/>
</dbReference>
<dbReference type="eggNOG" id="arCOG00393">
    <property type="taxonomic scope" value="Archaea"/>
</dbReference>
<dbReference type="EMBL" id="JH597768">
    <property type="protein sequence ID" value="EHP69089.1"/>
    <property type="molecule type" value="Genomic_DNA"/>
</dbReference>
<dbReference type="GO" id="GO:0003677">
    <property type="term" value="F:DNA binding"/>
    <property type="evidence" value="ECO:0007669"/>
    <property type="project" value="InterPro"/>
</dbReference>
<dbReference type="InterPro" id="IPR011991">
    <property type="entry name" value="ArsR-like_HTH"/>
</dbReference>
<dbReference type="Pfam" id="PF09339">
    <property type="entry name" value="HTH_IclR"/>
    <property type="match status" value="1"/>
</dbReference>
<evidence type="ECO:0000313" key="4">
    <source>
        <dbReference type="EMBL" id="EHP69089.1"/>
    </source>
</evidence>
<protein>
    <submittedName>
        <fullName evidence="4">IclR-like transcriptional regulator</fullName>
    </submittedName>
</protein>
<dbReference type="Gene3D" id="1.10.10.10">
    <property type="entry name" value="Winged helix-like DNA-binding domain superfamily/Winged helix DNA-binding domain"/>
    <property type="match status" value="1"/>
</dbReference>
<dbReference type="InterPro" id="IPR036390">
    <property type="entry name" value="WH_DNA-bd_sf"/>
</dbReference>
<sequence>MRLLLAIGLLLASMIPIAHSGVASISIYYNGTVVAHFQGITSFTIIGNNVSELRVQGSKFNLTGDVLQFYNPNSSITVTYQTSFQQGVVKGSEPFNATFNFLFPPTFTLVYVSPSPQSLKVSGNLYNLTLVGDSFNIVYAPVSKPSSPIGEEDLLILIALVVSDSVLAGLVIYLYRRGRVKRVEQPQSEPRVSNVSQEAEEEETELTQETLNDRDILVLEAFKQGAKTLSDAVKATGLPKSTVYRRIKKLVRLGYLVERREKGKIWYEVGTPHGEKSEDHTNV</sequence>
<feature type="transmembrane region" description="Helical" evidence="2">
    <location>
        <begin position="154"/>
        <end position="175"/>
    </location>
</feature>
<dbReference type="OrthoDB" id="46229at2157"/>
<keyword evidence="2" id="KW-1133">Transmembrane helix</keyword>
<accession>H2C5L2</accession>
<keyword evidence="2" id="KW-0472">Membrane</keyword>
<name>H2C5L2_9CREN</name>
<evidence type="ECO:0000256" key="1">
    <source>
        <dbReference type="SAM" id="MobiDB-lite"/>
    </source>
</evidence>
<dbReference type="CDD" id="cd00090">
    <property type="entry name" value="HTH_ARSR"/>
    <property type="match status" value="1"/>
</dbReference>
<feature type="region of interest" description="Disordered" evidence="1">
    <location>
        <begin position="185"/>
        <end position="207"/>
    </location>
</feature>
<dbReference type="RefSeq" id="WP_009072757.1">
    <property type="nucleotide sequence ID" value="NZ_JH597768.1"/>
</dbReference>
<proteinExistence type="predicted"/>
<keyword evidence="2" id="KW-0812">Transmembrane</keyword>
<organism evidence="4 5">
    <name type="scientific">Metallosphaera yellowstonensis MK1</name>
    <dbReference type="NCBI Taxonomy" id="671065"/>
    <lineage>
        <taxon>Archaea</taxon>
        <taxon>Thermoproteota</taxon>
        <taxon>Thermoprotei</taxon>
        <taxon>Sulfolobales</taxon>
        <taxon>Sulfolobaceae</taxon>
        <taxon>Metallosphaera</taxon>
    </lineage>
</organism>
<dbReference type="AlphaFoldDB" id="H2C5L2"/>
<dbReference type="GO" id="GO:0006355">
    <property type="term" value="P:regulation of DNA-templated transcription"/>
    <property type="evidence" value="ECO:0007669"/>
    <property type="project" value="InterPro"/>
</dbReference>
<evidence type="ECO:0000313" key="5">
    <source>
        <dbReference type="Proteomes" id="UP000003980"/>
    </source>
</evidence>